<dbReference type="OrthoDB" id="360327at2759"/>
<organism evidence="3 4">
    <name type="scientific">Fragilariopsis cylindrus CCMP1102</name>
    <dbReference type="NCBI Taxonomy" id="635003"/>
    <lineage>
        <taxon>Eukaryota</taxon>
        <taxon>Sar</taxon>
        <taxon>Stramenopiles</taxon>
        <taxon>Ochrophyta</taxon>
        <taxon>Bacillariophyta</taxon>
        <taxon>Bacillariophyceae</taxon>
        <taxon>Bacillariophycidae</taxon>
        <taxon>Bacillariales</taxon>
        <taxon>Bacillariaceae</taxon>
        <taxon>Fragilariopsis</taxon>
    </lineage>
</organism>
<feature type="compositionally biased region" description="Basic residues" evidence="2">
    <location>
        <begin position="296"/>
        <end position="308"/>
    </location>
</feature>
<reference evidence="3 4" key="1">
    <citation type="submission" date="2016-09" db="EMBL/GenBank/DDBJ databases">
        <title>Extensive genetic diversity and differential bi-allelic expression allows diatom success in the polar Southern Ocean.</title>
        <authorList>
            <consortium name="DOE Joint Genome Institute"/>
            <person name="Mock T."/>
            <person name="Otillar R.P."/>
            <person name="Strauss J."/>
            <person name="Dupont C."/>
            <person name="Frickenhaus S."/>
            <person name="Maumus F."/>
            <person name="Mcmullan M."/>
            <person name="Sanges R."/>
            <person name="Schmutz J."/>
            <person name="Toseland A."/>
            <person name="Valas R."/>
            <person name="Veluchamy A."/>
            <person name="Ward B.J."/>
            <person name="Allen A."/>
            <person name="Barry K."/>
            <person name="Falciatore A."/>
            <person name="Ferrante M."/>
            <person name="Fortunato A.E."/>
            <person name="Gloeckner G."/>
            <person name="Gruber A."/>
            <person name="Hipkin R."/>
            <person name="Janech M."/>
            <person name="Kroth P."/>
            <person name="Leese F."/>
            <person name="Lindquist E."/>
            <person name="Lyon B.R."/>
            <person name="Martin J."/>
            <person name="Mayer C."/>
            <person name="Parker M."/>
            <person name="Quesneville H."/>
            <person name="Raymond J."/>
            <person name="Uhlig C."/>
            <person name="Valentin K.U."/>
            <person name="Worden A.Z."/>
            <person name="Armbrust E.V."/>
            <person name="Bowler C."/>
            <person name="Green B."/>
            <person name="Moulton V."/>
            <person name="Van Oosterhout C."/>
            <person name="Grigoriev I."/>
        </authorList>
    </citation>
    <scope>NUCLEOTIDE SEQUENCE [LARGE SCALE GENOMIC DNA]</scope>
    <source>
        <strain evidence="3 4">CCMP1102</strain>
    </source>
</reference>
<proteinExistence type="inferred from homology"/>
<dbReference type="GO" id="GO:0000398">
    <property type="term" value="P:mRNA splicing, via spliceosome"/>
    <property type="evidence" value="ECO:0007669"/>
    <property type="project" value="InterPro"/>
</dbReference>
<feature type="region of interest" description="Disordered" evidence="2">
    <location>
        <begin position="148"/>
        <end position="182"/>
    </location>
</feature>
<dbReference type="Proteomes" id="UP000095751">
    <property type="component" value="Unassembled WGS sequence"/>
</dbReference>
<dbReference type="EMBL" id="KV784358">
    <property type="protein sequence ID" value="OEU16677.1"/>
    <property type="molecule type" value="Genomic_DNA"/>
</dbReference>
<dbReference type="PANTHER" id="PTHR12111">
    <property type="entry name" value="SPLICING FACTOR YJU2"/>
    <property type="match status" value="1"/>
</dbReference>
<dbReference type="PANTHER" id="PTHR12111:SF2">
    <property type="entry name" value="SPLICING FACTOR YJU2B-RELATED"/>
    <property type="match status" value="1"/>
</dbReference>
<comment type="similarity">
    <text evidence="1">Belongs to the CWC16 family.</text>
</comment>
<dbReference type="InParanoid" id="A0A1E7FEV1"/>
<feature type="region of interest" description="Disordered" evidence="2">
    <location>
        <begin position="283"/>
        <end position="348"/>
    </location>
</feature>
<dbReference type="InterPro" id="IPR007590">
    <property type="entry name" value="Saf4/Yju2"/>
</dbReference>
<keyword evidence="4" id="KW-1185">Reference proteome</keyword>
<evidence type="ECO:0000313" key="3">
    <source>
        <dbReference type="EMBL" id="OEU16677.1"/>
    </source>
</evidence>
<gene>
    <name evidence="3" type="ORF">FRACYDRAFT_261347</name>
</gene>
<evidence type="ECO:0000256" key="2">
    <source>
        <dbReference type="SAM" id="MobiDB-lite"/>
    </source>
</evidence>
<dbReference type="Pfam" id="PF04502">
    <property type="entry name" value="Saf4_Yju2"/>
    <property type="match status" value="1"/>
</dbReference>
<dbReference type="GO" id="GO:0071014">
    <property type="term" value="C:post-mRNA release spliceosomal complex"/>
    <property type="evidence" value="ECO:0007669"/>
    <property type="project" value="TreeGrafter"/>
</dbReference>
<dbReference type="GO" id="GO:0005684">
    <property type="term" value="C:U2-type spliceosomal complex"/>
    <property type="evidence" value="ECO:0007669"/>
    <property type="project" value="TreeGrafter"/>
</dbReference>
<accession>A0A1E7FEV1</accession>
<dbReference type="KEGG" id="fcy:FRACYDRAFT_261347"/>
<sequence length="397" mass="44590">MSSLAATQSDGYYLPPEYYESGAYLKQTRNQFAAAASKNNNNNSINGTTDKKIKTGHNQWLKHGIVRFVLQEKCICLGTCRQSIGRGTRYNAKKITTDQLHLTTKIYEFQLKCRNCQHPWVIRTNPQEEGFDYVCGVKRQAGQEMNLITDPNASHSTNNTADYTSKGNNNNNNSNSNSKSSCLDKLELSVSEKMKKKTDIDELEQIRKLNDVSASVNDADTNATIRKSFRIERKEKRRRVQDASEKGWRDGMELLPSNDNDTIAANDTCYGRPNIDERHRLSSVRKSSIFSSPAVKTRRSGSKRRQRKPQPEKRPDDTVSSNNTATRPDEIVSTLNTGSSGAEEKSVKKKTLQLRIGTSGLSIFEKEKKSSSSSVISIKEPTPSFLEMMTAYDSNSD</sequence>
<protein>
    <recommendedName>
        <fullName evidence="5">DUF572-domain-containing protein</fullName>
    </recommendedName>
</protein>
<name>A0A1E7FEV1_9STRA</name>
<feature type="compositionally biased region" description="Polar residues" evidence="2">
    <location>
        <begin position="149"/>
        <end position="163"/>
    </location>
</feature>
<dbReference type="AlphaFoldDB" id="A0A1E7FEV1"/>
<evidence type="ECO:0008006" key="5">
    <source>
        <dbReference type="Google" id="ProtNLM"/>
    </source>
</evidence>
<evidence type="ECO:0000313" key="4">
    <source>
        <dbReference type="Proteomes" id="UP000095751"/>
    </source>
</evidence>
<evidence type="ECO:0000256" key="1">
    <source>
        <dbReference type="ARBA" id="ARBA00005595"/>
    </source>
</evidence>
<feature type="compositionally biased region" description="Low complexity" evidence="2">
    <location>
        <begin position="165"/>
        <end position="181"/>
    </location>
</feature>